<dbReference type="InterPro" id="IPR020100">
    <property type="entry name" value="Glc-repressible_Grg1"/>
</dbReference>
<evidence type="ECO:0000313" key="3">
    <source>
        <dbReference type="Proteomes" id="UP000465221"/>
    </source>
</evidence>
<evidence type="ECO:0000256" key="1">
    <source>
        <dbReference type="SAM" id="MobiDB-lite"/>
    </source>
</evidence>
<proteinExistence type="predicted"/>
<dbReference type="PANTHER" id="PTHR38789:SF1">
    <property type="entry name" value="GLUCOSE-REPRESSIBLE GENE PROTEIN-RELATED"/>
    <property type="match status" value="1"/>
</dbReference>
<dbReference type="Pfam" id="PF11034">
    <property type="entry name" value="Grg1"/>
    <property type="match status" value="1"/>
</dbReference>
<reference evidence="2 3" key="1">
    <citation type="submission" date="2020-01" db="EMBL/GenBank/DDBJ databases">
        <title>Draft genome sequence of Aspergillus udagawae IFM 46972.</title>
        <authorList>
            <person name="Takahashi H."/>
            <person name="Yaguchi T."/>
        </authorList>
    </citation>
    <scope>NUCLEOTIDE SEQUENCE [LARGE SCALE GENOMIC DNA]</scope>
    <source>
        <strain evidence="2 3">IFM 46972</strain>
    </source>
</reference>
<dbReference type="Proteomes" id="UP000465221">
    <property type="component" value="Unassembled WGS sequence"/>
</dbReference>
<comment type="caution">
    <text evidence="2">The sequence shown here is derived from an EMBL/GenBank/DDBJ whole genome shotgun (WGS) entry which is preliminary data.</text>
</comment>
<accession>A0A8H3RIX8</accession>
<evidence type="ECO:0000313" key="2">
    <source>
        <dbReference type="EMBL" id="GFF26147.1"/>
    </source>
</evidence>
<dbReference type="AlphaFoldDB" id="A0A8H3RIX8"/>
<protein>
    <submittedName>
        <fullName evidence="2">Uncharacterized protein</fullName>
    </submittedName>
</protein>
<gene>
    <name evidence="2" type="ORF">IFM46972_01664</name>
</gene>
<name>A0A8H3RIX8_9EURO</name>
<dbReference type="PANTHER" id="PTHR38789">
    <property type="entry name" value="REPRESSIBLE PROTEIN GRG1, PUTATIVE (AFU_ORTHOLOGUE AFUA_5G14210)-RELATED"/>
    <property type="match status" value="1"/>
</dbReference>
<organism evidence="2 3">
    <name type="scientific">Aspergillus udagawae</name>
    <dbReference type="NCBI Taxonomy" id="91492"/>
    <lineage>
        <taxon>Eukaryota</taxon>
        <taxon>Fungi</taxon>
        <taxon>Dikarya</taxon>
        <taxon>Ascomycota</taxon>
        <taxon>Pezizomycotina</taxon>
        <taxon>Eurotiomycetes</taxon>
        <taxon>Eurotiomycetidae</taxon>
        <taxon>Eurotiales</taxon>
        <taxon>Aspergillaceae</taxon>
        <taxon>Aspergillus</taxon>
        <taxon>Aspergillus subgen. Fumigati</taxon>
    </lineage>
</organism>
<sequence>MVRQLELQRQLDNGKCVSVDLGQVARGHRYAYQASTSSNADSESPTSATSTVIQDAASILETGDEDCLVTADGGLHVIPMHDPVVALALLGKIYPGNVILPPRSGNLAQAEKAGKGLEPKFVLLGGEAWWFTREVYLACLCSAALCIAQYAGIGQPILFCEFNPWMLRRKYLAPVDDITTVTSCIDDIIMPYHQYKDLTFSVLSCLHQHRNIQSDLYYSNQSTTQYTNSITMESLKQGANYVSETAKQALHGTSKEANKDVAKDSDAPIGTRASAAKDAVKDKAQESKHDAKADAHKQQI</sequence>
<feature type="compositionally biased region" description="Basic and acidic residues" evidence="1">
    <location>
        <begin position="278"/>
        <end position="300"/>
    </location>
</feature>
<feature type="region of interest" description="Disordered" evidence="1">
    <location>
        <begin position="250"/>
        <end position="300"/>
    </location>
</feature>
<feature type="compositionally biased region" description="Basic and acidic residues" evidence="1">
    <location>
        <begin position="253"/>
        <end position="266"/>
    </location>
</feature>
<dbReference type="EMBL" id="BLKC01000008">
    <property type="protein sequence ID" value="GFF26147.1"/>
    <property type="molecule type" value="Genomic_DNA"/>
</dbReference>